<dbReference type="EMBL" id="VFWZ01000002">
    <property type="protein sequence ID" value="TPN87874.1"/>
    <property type="molecule type" value="Genomic_DNA"/>
</dbReference>
<dbReference type="InterPro" id="IPR020019">
    <property type="entry name" value="AcTrfase_PglD-like"/>
</dbReference>
<evidence type="ECO:0000256" key="2">
    <source>
        <dbReference type="PIRSR" id="PIRSR620019-1"/>
    </source>
</evidence>
<evidence type="ECO:0000256" key="3">
    <source>
        <dbReference type="PIRSR" id="PIRSR620019-2"/>
    </source>
</evidence>
<feature type="domain" description="PglD N-terminal" evidence="4">
    <location>
        <begin position="4"/>
        <end position="85"/>
    </location>
</feature>
<dbReference type="Gene3D" id="2.160.10.10">
    <property type="entry name" value="Hexapeptide repeat proteins"/>
    <property type="match status" value="1"/>
</dbReference>
<evidence type="ECO:0000313" key="5">
    <source>
        <dbReference type="EMBL" id="TPN87874.1"/>
    </source>
</evidence>
<dbReference type="Pfam" id="PF00132">
    <property type="entry name" value="Hexapep"/>
    <property type="match status" value="1"/>
</dbReference>
<dbReference type="PANTHER" id="PTHR43300:SF7">
    <property type="entry name" value="UDP-N-ACETYLBACILLOSAMINE N-ACETYLTRANSFERASE"/>
    <property type="match status" value="1"/>
</dbReference>
<dbReference type="PANTHER" id="PTHR43300">
    <property type="entry name" value="ACETYLTRANSFERASE"/>
    <property type="match status" value="1"/>
</dbReference>
<protein>
    <submittedName>
        <fullName evidence="5">Acetyltransferase</fullName>
    </submittedName>
</protein>
<dbReference type="InterPro" id="IPR001451">
    <property type="entry name" value="Hexapep"/>
</dbReference>
<dbReference type="OrthoDB" id="708224at2"/>
<keyword evidence="6" id="KW-1185">Reference proteome</keyword>
<organism evidence="5 6">
    <name type="scientific">Aquimarina algicola</name>
    <dbReference type="NCBI Taxonomy" id="2589995"/>
    <lineage>
        <taxon>Bacteria</taxon>
        <taxon>Pseudomonadati</taxon>
        <taxon>Bacteroidota</taxon>
        <taxon>Flavobacteriia</taxon>
        <taxon>Flavobacteriales</taxon>
        <taxon>Flavobacteriaceae</taxon>
        <taxon>Aquimarina</taxon>
    </lineage>
</organism>
<dbReference type="RefSeq" id="WP_140592513.1">
    <property type="nucleotide sequence ID" value="NZ_VFWZ01000002.1"/>
</dbReference>
<comment type="caution">
    <text evidence="5">The sequence shown here is derived from an EMBL/GenBank/DDBJ whole genome shotgun (WGS) entry which is preliminary data.</text>
</comment>
<name>A0A504JB22_9FLAO</name>
<dbReference type="InterPro" id="IPR050179">
    <property type="entry name" value="Trans_hexapeptide_repeat"/>
</dbReference>
<dbReference type="SUPFAM" id="SSF51161">
    <property type="entry name" value="Trimeric LpxA-like enzymes"/>
    <property type="match status" value="1"/>
</dbReference>
<comment type="similarity">
    <text evidence="1">Belongs to the transferase hexapeptide repeat family.</text>
</comment>
<sequence length="214" mass="23540">MKPLYIVGAGGAAKEIYLLIKEINRSKLTYDFKGFIDVSKEDVLRIGNSKFDIINESDFLNNYSDKVSVVLGLGDTNLIKKIISRYKERSNIEFPNIIHPNVSIDESVRLDIGNVITNQCVFTVDISLGSFNYINRGVHIGHDCKIGSYNVINPCSVISGGVEIGDENLVGTNATILQYLKIGSNNIIGASALLTKDIANEFRMIGIPAKNIQQ</sequence>
<dbReference type="Gene3D" id="3.40.50.20">
    <property type="match status" value="1"/>
</dbReference>
<dbReference type="Proteomes" id="UP000315540">
    <property type="component" value="Unassembled WGS sequence"/>
</dbReference>
<accession>A0A504JB22</accession>
<feature type="binding site" evidence="3">
    <location>
        <position position="74"/>
    </location>
    <ligand>
        <name>substrate</name>
    </ligand>
</feature>
<evidence type="ECO:0000256" key="1">
    <source>
        <dbReference type="ARBA" id="ARBA00007274"/>
    </source>
</evidence>
<reference evidence="5 6" key="1">
    <citation type="submission" date="2019-06" db="EMBL/GenBank/DDBJ databases">
        <authorList>
            <person name="Meng X."/>
        </authorList>
    </citation>
    <scope>NUCLEOTIDE SEQUENCE [LARGE SCALE GENOMIC DNA]</scope>
    <source>
        <strain evidence="5 6">M625</strain>
    </source>
</reference>
<dbReference type="Pfam" id="PF17836">
    <property type="entry name" value="PglD_N"/>
    <property type="match status" value="1"/>
</dbReference>
<gene>
    <name evidence="5" type="ORF">FHK87_09885</name>
</gene>
<dbReference type="InterPro" id="IPR011004">
    <property type="entry name" value="Trimer_LpxA-like_sf"/>
</dbReference>
<proteinExistence type="inferred from homology"/>
<evidence type="ECO:0000313" key="6">
    <source>
        <dbReference type="Proteomes" id="UP000315540"/>
    </source>
</evidence>
<dbReference type="CDD" id="cd03360">
    <property type="entry name" value="LbH_AT_putative"/>
    <property type="match status" value="1"/>
</dbReference>
<dbReference type="InterPro" id="IPR041561">
    <property type="entry name" value="PglD_N"/>
</dbReference>
<feature type="site" description="Increases basicity of active site His" evidence="2">
    <location>
        <position position="143"/>
    </location>
</feature>
<keyword evidence="5" id="KW-0808">Transferase</keyword>
<feature type="active site" description="Proton acceptor" evidence="2">
    <location>
        <position position="142"/>
    </location>
</feature>
<dbReference type="AlphaFoldDB" id="A0A504JB22"/>
<dbReference type="GO" id="GO:0016740">
    <property type="term" value="F:transferase activity"/>
    <property type="evidence" value="ECO:0007669"/>
    <property type="project" value="UniProtKB-KW"/>
</dbReference>
<evidence type="ECO:0000259" key="4">
    <source>
        <dbReference type="Pfam" id="PF17836"/>
    </source>
</evidence>